<gene>
    <name evidence="1" type="ORF">SDC9_186505</name>
</gene>
<dbReference type="EMBL" id="VSSQ01094532">
    <property type="protein sequence ID" value="MPN38980.1"/>
    <property type="molecule type" value="Genomic_DNA"/>
</dbReference>
<organism evidence="1">
    <name type="scientific">bioreactor metagenome</name>
    <dbReference type="NCBI Taxonomy" id="1076179"/>
    <lineage>
        <taxon>unclassified sequences</taxon>
        <taxon>metagenomes</taxon>
        <taxon>ecological metagenomes</taxon>
    </lineage>
</organism>
<dbReference type="AlphaFoldDB" id="A0A645HJQ3"/>
<proteinExistence type="predicted"/>
<sequence length="61" mass="6740">MHPAVNEGFLKILFGKLVQVGNHFHIGGFQQIQFRLGQAIPNADIHINAMVLVRHGILGLL</sequence>
<name>A0A645HJQ3_9ZZZZ</name>
<comment type="caution">
    <text evidence="1">The sequence shown here is derived from an EMBL/GenBank/DDBJ whole genome shotgun (WGS) entry which is preliminary data.</text>
</comment>
<accession>A0A645HJQ3</accession>
<protein>
    <submittedName>
        <fullName evidence="1">Uncharacterized protein</fullName>
    </submittedName>
</protein>
<reference evidence="1" key="1">
    <citation type="submission" date="2019-08" db="EMBL/GenBank/DDBJ databases">
        <authorList>
            <person name="Kucharzyk K."/>
            <person name="Murdoch R.W."/>
            <person name="Higgins S."/>
            <person name="Loffler F."/>
        </authorList>
    </citation>
    <scope>NUCLEOTIDE SEQUENCE</scope>
</reference>
<evidence type="ECO:0000313" key="1">
    <source>
        <dbReference type="EMBL" id="MPN38980.1"/>
    </source>
</evidence>